<dbReference type="EMBL" id="JAOPLU010000001">
    <property type="protein sequence ID" value="MDM5130339.1"/>
    <property type="molecule type" value="Genomic_DNA"/>
</dbReference>
<feature type="signal peptide" evidence="1">
    <location>
        <begin position="1"/>
        <end position="17"/>
    </location>
</feature>
<evidence type="ECO:0000256" key="1">
    <source>
        <dbReference type="SAM" id="SignalP"/>
    </source>
</evidence>
<name>A0ABT7Q9M4_9GAMM</name>
<protein>
    <submittedName>
        <fullName evidence="2">Uncharacterized protein</fullName>
    </submittedName>
</protein>
<proteinExistence type="predicted"/>
<organism evidence="2 3">
    <name type="scientific">Aeromonas piscicola</name>
    <dbReference type="NCBI Taxonomy" id="600645"/>
    <lineage>
        <taxon>Bacteria</taxon>
        <taxon>Pseudomonadati</taxon>
        <taxon>Pseudomonadota</taxon>
        <taxon>Gammaproteobacteria</taxon>
        <taxon>Aeromonadales</taxon>
        <taxon>Aeromonadaceae</taxon>
        <taxon>Aeromonas</taxon>
    </lineage>
</organism>
<feature type="chain" id="PRO_5045133504" evidence="1">
    <location>
        <begin position="18"/>
        <end position="186"/>
    </location>
</feature>
<keyword evidence="1" id="KW-0732">Signal</keyword>
<gene>
    <name evidence="2" type="ORF">OB962_04880</name>
</gene>
<dbReference type="Proteomes" id="UP001168109">
    <property type="component" value="Unassembled WGS sequence"/>
</dbReference>
<reference evidence="2" key="1">
    <citation type="submission" date="2024-05" db="EMBL/GenBank/DDBJ databases">
        <title>WGS of Aeromonas isolates.</title>
        <authorList>
            <person name="Lee H."/>
        </authorList>
    </citation>
    <scope>NUCLEOTIDE SEQUENCE</scope>
    <source>
        <strain evidence="2">LP308</strain>
    </source>
</reference>
<evidence type="ECO:0000313" key="3">
    <source>
        <dbReference type="Proteomes" id="UP001168109"/>
    </source>
</evidence>
<evidence type="ECO:0000313" key="2">
    <source>
        <dbReference type="EMBL" id="MDM5130339.1"/>
    </source>
</evidence>
<dbReference type="RefSeq" id="WP_042867303.1">
    <property type="nucleotide sequence ID" value="NZ_CAURMI010000025.1"/>
</dbReference>
<keyword evidence="3" id="KW-1185">Reference proteome</keyword>
<comment type="caution">
    <text evidence="2">The sequence shown here is derived from an EMBL/GenBank/DDBJ whole genome shotgun (WGS) entry which is preliminary data.</text>
</comment>
<accession>A0ABT7Q9M4</accession>
<sequence length="186" mass="20285">MYKLLFIIAFIASPSFADDYQAKLTAYMQKEVKAIAEQPEIIAAIAEQNQKNAALTQENITTLDKEWVAQVGQTDTPAISKVINTPTSKKLKEIQGTSNGVINEIFIMDNKGLNVAQSDITSDFWQGDEAKWQNTFLKGPGAFDIGEVEEDESTQMFQSQISYTVTDPATGNAIGAITVGVNVDAL</sequence>